<keyword evidence="1" id="KW-1133">Transmembrane helix</keyword>
<dbReference type="Proteomes" id="UP000823941">
    <property type="component" value="Chromosome 18"/>
</dbReference>
<keyword evidence="3" id="KW-1185">Reference proteome</keyword>
<organism evidence="2 3">
    <name type="scientific">Plutella xylostella</name>
    <name type="common">Diamondback moth</name>
    <name type="synonym">Plutella maculipennis</name>
    <dbReference type="NCBI Taxonomy" id="51655"/>
    <lineage>
        <taxon>Eukaryota</taxon>
        <taxon>Metazoa</taxon>
        <taxon>Ecdysozoa</taxon>
        <taxon>Arthropoda</taxon>
        <taxon>Hexapoda</taxon>
        <taxon>Insecta</taxon>
        <taxon>Pterygota</taxon>
        <taxon>Neoptera</taxon>
        <taxon>Endopterygota</taxon>
        <taxon>Lepidoptera</taxon>
        <taxon>Glossata</taxon>
        <taxon>Ditrysia</taxon>
        <taxon>Yponomeutoidea</taxon>
        <taxon>Plutellidae</taxon>
        <taxon>Plutella</taxon>
    </lineage>
</organism>
<protein>
    <submittedName>
        <fullName evidence="2">Uncharacterized protein</fullName>
    </submittedName>
</protein>
<dbReference type="EMBL" id="JAHIBW010000018">
    <property type="protein sequence ID" value="KAG7302251.1"/>
    <property type="molecule type" value="Genomic_DNA"/>
</dbReference>
<proteinExistence type="predicted"/>
<comment type="caution">
    <text evidence="2">The sequence shown here is derived from an EMBL/GenBank/DDBJ whole genome shotgun (WGS) entry which is preliminary data.</text>
</comment>
<gene>
    <name evidence="2" type="ORF">JYU34_013741</name>
</gene>
<evidence type="ECO:0000256" key="1">
    <source>
        <dbReference type="SAM" id="Phobius"/>
    </source>
</evidence>
<reference evidence="2 3" key="1">
    <citation type="submission" date="2021-06" db="EMBL/GenBank/DDBJ databases">
        <title>A haploid diamondback moth (Plutella xylostella L.) genome assembly resolves 31 chromosomes and identifies a diamide resistance mutation.</title>
        <authorList>
            <person name="Ward C.M."/>
            <person name="Perry K.D."/>
            <person name="Baker G."/>
            <person name="Powis K."/>
            <person name="Heckel D.G."/>
            <person name="Baxter S.W."/>
        </authorList>
    </citation>
    <scope>NUCLEOTIDE SEQUENCE [LARGE SCALE GENOMIC DNA]</scope>
    <source>
        <strain evidence="2 3">LV</strain>
        <tissue evidence="2">Single pupa</tissue>
    </source>
</reference>
<feature type="transmembrane region" description="Helical" evidence="1">
    <location>
        <begin position="82"/>
        <end position="100"/>
    </location>
</feature>
<feature type="transmembrane region" description="Helical" evidence="1">
    <location>
        <begin position="120"/>
        <end position="139"/>
    </location>
</feature>
<accession>A0ABQ7QAN9</accession>
<keyword evidence="1" id="KW-0472">Membrane</keyword>
<keyword evidence="1" id="KW-0812">Transmembrane</keyword>
<sequence>MAASTSEERRKNHQSKFTTLMTSSVSLDHHPWPSALRPSKADLPMHEQFIATSDITPSFSSSNVNNQPKSYKSSTSFISRNFIETSSMFFLLINILNLLTLPKLTSPHIRSPIFQHDIKISMYHIFISIIFVYSKYNFLKLSTSPNFIKSCRLFENVESVTSIHSCINKLLRVQKHKLISSTFHKHNQWPL</sequence>
<evidence type="ECO:0000313" key="2">
    <source>
        <dbReference type="EMBL" id="KAG7302251.1"/>
    </source>
</evidence>
<name>A0ABQ7QAN9_PLUXY</name>
<evidence type="ECO:0000313" key="3">
    <source>
        <dbReference type="Proteomes" id="UP000823941"/>
    </source>
</evidence>